<feature type="region of interest" description="Disordered" evidence="1">
    <location>
        <begin position="101"/>
        <end position="155"/>
    </location>
</feature>
<feature type="region of interest" description="Disordered" evidence="1">
    <location>
        <begin position="34"/>
        <end position="70"/>
    </location>
</feature>
<keyword evidence="2" id="KW-0238">DNA-binding</keyword>
<dbReference type="Gene3D" id="3.30.1310.10">
    <property type="entry name" value="Nucleoid-associated protein YbaB-like domain"/>
    <property type="match status" value="1"/>
</dbReference>
<dbReference type="SUPFAM" id="SSF82607">
    <property type="entry name" value="YbaB-like"/>
    <property type="match status" value="1"/>
</dbReference>
<protein>
    <submittedName>
        <fullName evidence="2">Conserved DNA-binding protein YbaB</fullName>
    </submittedName>
</protein>
<comment type="caution">
    <text evidence="2">The sequence shown here is derived from an EMBL/GenBank/DDBJ whole genome shotgun (WGS) entry which is preliminary data.</text>
</comment>
<sequence length="155" mass="16834">MQPDTSAADAMLRGFQEQMQAKLRQADQLQAAAREARVSERSRDGAVSVTVDSNGGMTALDLTPAAMTRRPEELSAQILDTLRRAQARIADQMREALAPILGEDSESLNAVMGGYQERFPQLDDEDTGGAARSSDDPQDPDDPDGGASWRNDRGW</sequence>
<keyword evidence="3" id="KW-1185">Reference proteome</keyword>
<dbReference type="InterPro" id="IPR004401">
    <property type="entry name" value="YbaB/EbfC"/>
</dbReference>
<evidence type="ECO:0000256" key="1">
    <source>
        <dbReference type="SAM" id="MobiDB-lite"/>
    </source>
</evidence>
<dbReference type="EMBL" id="AUBJ02000001">
    <property type="protein sequence ID" value="MCP2333690.1"/>
    <property type="molecule type" value="Genomic_DNA"/>
</dbReference>
<organism evidence="2 3">
    <name type="scientific">Actinoalloteichus caeruleus DSM 43889</name>
    <dbReference type="NCBI Taxonomy" id="1120930"/>
    <lineage>
        <taxon>Bacteria</taxon>
        <taxon>Bacillati</taxon>
        <taxon>Actinomycetota</taxon>
        <taxon>Actinomycetes</taxon>
        <taxon>Pseudonocardiales</taxon>
        <taxon>Pseudonocardiaceae</taxon>
        <taxon>Actinoalloteichus</taxon>
        <taxon>Actinoalloteichus cyanogriseus</taxon>
    </lineage>
</organism>
<dbReference type="RefSeq" id="WP_051314091.1">
    <property type="nucleotide sequence ID" value="NZ_AUBJ02000001.1"/>
</dbReference>
<evidence type="ECO:0000313" key="3">
    <source>
        <dbReference type="Proteomes" id="UP000791080"/>
    </source>
</evidence>
<dbReference type="Proteomes" id="UP000791080">
    <property type="component" value="Unassembled WGS sequence"/>
</dbReference>
<gene>
    <name evidence="2" type="ORF">G443_003960</name>
</gene>
<reference evidence="2 3" key="1">
    <citation type="submission" date="2022-06" db="EMBL/GenBank/DDBJ databases">
        <title>Genomic Encyclopedia of Type Strains, Phase I: the one thousand microbial genomes (KMG-I) project.</title>
        <authorList>
            <person name="Kyrpides N."/>
        </authorList>
    </citation>
    <scope>NUCLEOTIDE SEQUENCE [LARGE SCALE GENOMIC DNA]</scope>
    <source>
        <strain evidence="2 3">DSM 43889</strain>
    </source>
</reference>
<dbReference type="GO" id="GO:0003677">
    <property type="term" value="F:DNA binding"/>
    <property type="evidence" value="ECO:0007669"/>
    <property type="project" value="UniProtKB-KW"/>
</dbReference>
<feature type="compositionally biased region" description="Basic and acidic residues" evidence="1">
    <location>
        <begin position="34"/>
        <end position="44"/>
    </location>
</feature>
<dbReference type="InterPro" id="IPR036894">
    <property type="entry name" value="YbaB-like_sf"/>
</dbReference>
<proteinExistence type="predicted"/>
<accession>A0ABT1JMD9</accession>
<dbReference type="Pfam" id="PF02575">
    <property type="entry name" value="YbaB_DNA_bd"/>
    <property type="match status" value="1"/>
</dbReference>
<evidence type="ECO:0000313" key="2">
    <source>
        <dbReference type="EMBL" id="MCP2333690.1"/>
    </source>
</evidence>
<name>A0ABT1JMD9_ACTCY</name>